<dbReference type="InterPro" id="IPR034074">
    <property type="entry name" value="Y4bN_pept_dom"/>
</dbReference>
<comment type="caution">
    <text evidence="6">The sequence shown here is derived from an EMBL/GenBank/DDBJ whole genome shotgun (WGS) entry which is preliminary data.</text>
</comment>
<proteinExistence type="predicted"/>
<evidence type="ECO:0000313" key="6">
    <source>
        <dbReference type="EMBL" id="OIQ86980.1"/>
    </source>
</evidence>
<dbReference type="AlphaFoldDB" id="A0A1J5R4Q9"/>
<accession>A0A1J5R4Q9</accession>
<dbReference type="InterPro" id="IPR036852">
    <property type="entry name" value="Peptidase_S8/S53_dom_sf"/>
</dbReference>
<feature type="region of interest" description="Disordered" evidence="4">
    <location>
        <begin position="731"/>
        <end position="759"/>
    </location>
</feature>
<dbReference type="EMBL" id="MLJW01000448">
    <property type="protein sequence ID" value="OIQ86980.1"/>
    <property type="molecule type" value="Genomic_DNA"/>
</dbReference>
<dbReference type="CDD" id="cd04847">
    <property type="entry name" value="Peptidases_S8_Subtilisin_like_2"/>
    <property type="match status" value="1"/>
</dbReference>
<gene>
    <name evidence="6" type="ORF">GALL_311660</name>
</gene>
<evidence type="ECO:0000256" key="4">
    <source>
        <dbReference type="SAM" id="MobiDB-lite"/>
    </source>
</evidence>
<feature type="domain" description="Peptidase S8/S53" evidence="5">
    <location>
        <begin position="294"/>
        <end position="630"/>
    </location>
</feature>
<dbReference type="Pfam" id="PF00082">
    <property type="entry name" value="Peptidase_S8"/>
    <property type="match status" value="1"/>
</dbReference>
<dbReference type="InterPro" id="IPR000209">
    <property type="entry name" value="Peptidase_S8/S53_dom"/>
</dbReference>
<keyword evidence="3" id="KW-0720">Serine protease</keyword>
<reference evidence="6" key="1">
    <citation type="submission" date="2016-10" db="EMBL/GenBank/DDBJ databases">
        <title>Sequence of Gallionella enrichment culture.</title>
        <authorList>
            <person name="Poehlein A."/>
            <person name="Muehling M."/>
            <person name="Daniel R."/>
        </authorList>
    </citation>
    <scope>NUCLEOTIDE SEQUENCE</scope>
</reference>
<dbReference type="GO" id="GO:0006508">
    <property type="term" value="P:proteolysis"/>
    <property type="evidence" value="ECO:0007669"/>
    <property type="project" value="UniProtKB-KW"/>
</dbReference>
<evidence type="ECO:0000256" key="2">
    <source>
        <dbReference type="ARBA" id="ARBA00022801"/>
    </source>
</evidence>
<dbReference type="InterPro" id="IPR015500">
    <property type="entry name" value="Peptidase_S8_subtilisin-rel"/>
</dbReference>
<keyword evidence="1" id="KW-0645">Protease</keyword>
<organism evidence="6">
    <name type="scientific">mine drainage metagenome</name>
    <dbReference type="NCBI Taxonomy" id="410659"/>
    <lineage>
        <taxon>unclassified sequences</taxon>
        <taxon>metagenomes</taxon>
        <taxon>ecological metagenomes</taxon>
    </lineage>
</organism>
<evidence type="ECO:0000259" key="5">
    <source>
        <dbReference type="Pfam" id="PF00082"/>
    </source>
</evidence>
<dbReference type="GO" id="GO:0004252">
    <property type="term" value="F:serine-type endopeptidase activity"/>
    <property type="evidence" value="ECO:0007669"/>
    <property type="project" value="InterPro"/>
</dbReference>
<keyword evidence="2" id="KW-0378">Hydrolase</keyword>
<sequence length="844" mass="93207">MAGENERNLPHVFVRDRVEGIEFTNPTASGPRGRSFPDRDRAAHAAKLLRQLDALRQADASERASRAARGLPTEYGIVVEFAAGSEFRLKAQSLERRDDGISLLNIRKISVSQPDGRTSPEEFATVRIPAGKLEVFETLVSQYRDQTTRPGSETPKNQPLVASIGEIRRAAFEAFWTAPTEIPATGIDLPWEAWLRAGESQGERAEILERFRTAAAVAGVRLIGRALNLPEATIHLIQARREQLQNSIELLDCLCELRAPAVGAAEFDEMAPEEQRALVEAIAAQLVLPSVDAPAVCLLDTGLNHGHPLLAPVVAPNGLHSYLPAWGTDDRHQYGVGHGTQMGGLAAFGDLTEPFQSSLPVVATHWLESAKILNDADPRPRDEWGNIVRDSIAAVEQSAPQRKRVFAQQITAENTCFDGRPTSWSAATDQLCTAYGEDPMVPRLIFVSAGNYHCANSNEYPAKNRDWSVHDPAQAWNVITVGACTAKDAIRDPRFSQKPVIAPSGGFAPMSSTSCMWDKEWPIKPDIVFEGGNRFIETDHTLWDHADLKVLTTHAAFADRLLTTADGTSASSAQAARLAAIIQKEYPNAWPETIRALLIHSAEWTQGMVNGRPLQTKVSVIDLMRHCGHGQPNLLRALRTARSSVTLVVEDEFQPFKKDGSSYKTNEMRFHDLPWPKDALESLGAAQVQMRVTLSYFVEPNPGTRLTTERYRYGSCHLRFEVQRPLESEHSFRERINGADRPEGYRSSGSSDSDAWTIGSDARHRGSLHQDTWKGTAAELGSKPRIAVYPVTGWWRLRPHLGRYEDKVRYSLVVSLRAPGQGIDLYTPIVQQMTVPLPVAVPGT</sequence>
<dbReference type="Gene3D" id="3.40.50.200">
    <property type="entry name" value="Peptidase S8/S53 domain"/>
    <property type="match status" value="1"/>
</dbReference>
<dbReference type="SUPFAM" id="SSF52743">
    <property type="entry name" value="Subtilisin-like"/>
    <property type="match status" value="1"/>
</dbReference>
<evidence type="ECO:0000256" key="1">
    <source>
        <dbReference type="ARBA" id="ARBA00022670"/>
    </source>
</evidence>
<protein>
    <submittedName>
        <fullName evidence="6">Subtilase family protein</fullName>
    </submittedName>
</protein>
<name>A0A1J5R4Q9_9ZZZZ</name>
<evidence type="ECO:0000256" key="3">
    <source>
        <dbReference type="ARBA" id="ARBA00022825"/>
    </source>
</evidence>
<feature type="compositionally biased region" description="Basic and acidic residues" evidence="4">
    <location>
        <begin position="731"/>
        <end position="744"/>
    </location>
</feature>
<dbReference type="PRINTS" id="PR00723">
    <property type="entry name" value="SUBTILISIN"/>
</dbReference>